<accession>A0A5B6VWZ2</accession>
<gene>
    <name evidence="1" type="ORF">EPI10_023884</name>
</gene>
<evidence type="ECO:0000313" key="2">
    <source>
        <dbReference type="Proteomes" id="UP000325315"/>
    </source>
</evidence>
<proteinExistence type="predicted"/>
<evidence type="ECO:0000313" key="1">
    <source>
        <dbReference type="EMBL" id="KAA3473515.1"/>
    </source>
</evidence>
<keyword evidence="2" id="KW-1185">Reference proteome</keyword>
<dbReference type="AlphaFoldDB" id="A0A5B6VWZ2"/>
<reference evidence="2" key="1">
    <citation type="journal article" date="2019" name="Plant Biotechnol. J.">
        <title>Genome sequencing of the Australian wild diploid species Gossypium australe highlights disease resistance and delayed gland morphogenesis.</title>
        <authorList>
            <person name="Cai Y."/>
            <person name="Cai X."/>
            <person name="Wang Q."/>
            <person name="Wang P."/>
            <person name="Zhang Y."/>
            <person name="Cai C."/>
            <person name="Xu Y."/>
            <person name="Wang K."/>
            <person name="Zhou Z."/>
            <person name="Wang C."/>
            <person name="Geng S."/>
            <person name="Li B."/>
            <person name="Dong Q."/>
            <person name="Hou Y."/>
            <person name="Wang H."/>
            <person name="Ai P."/>
            <person name="Liu Z."/>
            <person name="Yi F."/>
            <person name="Sun M."/>
            <person name="An G."/>
            <person name="Cheng J."/>
            <person name="Zhang Y."/>
            <person name="Shi Q."/>
            <person name="Xie Y."/>
            <person name="Shi X."/>
            <person name="Chang Y."/>
            <person name="Huang F."/>
            <person name="Chen Y."/>
            <person name="Hong S."/>
            <person name="Mi L."/>
            <person name="Sun Q."/>
            <person name="Zhang L."/>
            <person name="Zhou B."/>
            <person name="Peng R."/>
            <person name="Zhang X."/>
            <person name="Liu F."/>
        </authorList>
    </citation>
    <scope>NUCLEOTIDE SEQUENCE [LARGE SCALE GENOMIC DNA]</scope>
    <source>
        <strain evidence="2">cv. PA1801</strain>
    </source>
</reference>
<protein>
    <submittedName>
        <fullName evidence="1">Pol protein integrase region</fullName>
    </submittedName>
</protein>
<comment type="caution">
    <text evidence="1">The sequence shown here is derived from an EMBL/GenBank/DDBJ whole genome shotgun (WGS) entry which is preliminary data.</text>
</comment>
<dbReference type="Proteomes" id="UP000325315">
    <property type="component" value="Unassembled WGS sequence"/>
</dbReference>
<dbReference type="OrthoDB" id="5554229at2759"/>
<dbReference type="EMBL" id="SMMG02000005">
    <property type="protein sequence ID" value="KAA3473515.1"/>
    <property type="molecule type" value="Genomic_DNA"/>
</dbReference>
<organism evidence="1 2">
    <name type="scientific">Gossypium australe</name>
    <dbReference type="NCBI Taxonomy" id="47621"/>
    <lineage>
        <taxon>Eukaryota</taxon>
        <taxon>Viridiplantae</taxon>
        <taxon>Streptophyta</taxon>
        <taxon>Embryophyta</taxon>
        <taxon>Tracheophyta</taxon>
        <taxon>Spermatophyta</taxon>
        <taxon>Magnoliopsida</taxon>
        <taxon>eudicotyledons</taxon>
        <taxon>Gunneridae</taxon>
        <taxon>Pentapetalae</taxon>
        <taxon>rosids</taxon>
        <taxon>malvids</taxon>
        <taxon>Malvales</taxon>
        <taxon>Malvaceae</taxon>
        <taxon>Malvoideae</taxon>
        <taxon>Gossypium</taxon>
    </lineage>
</organism>
<sequence length="59" mass="7040">MVCKRDYSAIEVLVEWANTFPEDATWEKLQKLQTRIHLKKGAIDMEQTKVNNRFLLFEL</sequence>
<name>A0A5B6VWZ2_9ROSI</name>